<dbReference type="Proteomes" id="UP000054549">
    <property type="component" value="Unassembled WGS sequence"/>
</dbReference>
<dbReference type="HOGENOM" id="CLU_007279_0_1_1"/>
<keyword evidence="3" id="KW-1185">Reference proteome</keyword>
<reference evidence="2 3" key="1">
    <citation type="submission" date="2014-04" db="EMBL/GenBank/DDBJ databases">
        <title>Evolutionary Origins and Diversification of the Mycorrhizal Mutualists.</title>
        <authorList>
            <consortium name="DOE Joint Genome Institute"/>
            <consortium name="Mycorrhizal Genomics Consortium"/>
            <person name="Kohler A."/>
            <person name="Kuo A."/>
            <person name="Nagy L.G."/>
            <person name="Floudas D."/>
            <person name="Copeland A."/>
            <person name="Barry K.W."/>
            <person name="Cichocki N."/>
            <person name="Veneault-Fourrey C."/>
            <person name="LaButti K."/>
            <person name="Lindquist E.A."/>
            <person name="Lipzen A."/>
            <person name="Lundell T."/>
            <person name="Morin E."/>
            <person name="Murat C."/>
            <person name="Riley R."/>
            <person name="Ohm R."/>
            <person name="Sun H."/>
            <person name="Tunlid A."/>
            <person name="Henrissat B."/>
            <person name="Grigoriev I.V."/>
            <person name="Hibbett D.S."/>
            <person name="Martin F."/>
        </authorList>
    </citation>
    <scope>NUCLEOTIDE SEQUENCE [LARGE SCALE GENOMIC DNA]</scope>
    <source>
        <strain evidence="2 3">Koide BX008</strain>
    </source>
</reference>
<organism evidence="2 3">
    <name type="scientific">Amanita muscaria (strain Koide BX008)</name>
    <dbReference type="NCBI Taxonomy" id="946122"/>
    <lineage>
        <taxon>Eukaryota</taxon>
        <taxon>Fungi</taxon>
        <taxon>Dikarya</taxon>
        <taxon>Basidiomycota</taxon>
        <taxon>Agaricomycotina</taxon>
        <taxon>Agaricomycetes</taxon>
        <taxon>Agaricomycetidae</taxon>
        <taxon>Agaricales</taxon>
        <taxon>Pluteineae</taxon>
        <taxon>Amanitaceae</taxon>
        <taxon>Amanita</taxon>
    </lineage>
</organism>
<feature type="non-terminal residue" evidence="2">
    <location>
        <position position="1"/>
    </location>
</feature>
<feature type="region of interest" description="Disordered" evidence="1">
    <location>
        <begin position="368"/>
        <end position="390"/>
    </location>
</feature>
<evidence type="ECO:0000256" key="1">
    <source>
        <dbReference type="SAM" id="MobiDB-lite"/>
    </source>
</evidence>
<dbReference type="EMBL" id="KN818275">
    <property type="protein sequence ID" value="KIL62095.1"/>
    <property type="molecule type" value="Genomic_DNA"/>
</dbReference>
<evidence type="ECO:0000313" key="2">
    <source>
        <dbReference type="EMBL" id="KIL62095.1"/>
    </source>
</evidence>
<dbReference type="AlphaFoldDB" id="A0A0C2SG78"/>
<gene>
    <name evidence="2" type="ORF">M378DRAFT_13054</name>
</gene>
<evidence type="ECO:0000313" key="3">
    <source>
        <dbReference type="Proteomes" id="UP000054549"/>
    </source>
</evidence>
<name>A0A0C2SG78_AMAMK</name>
<sequence length="542" mass="61092">LKKREDAWRKLTPVFETTIKIIDKPSTLYELAAGNYFLIDKNRKYLYYCRLPSSPQDNPKWSPIPGHGPGQNGSGSIIDVGMAVDEHDLVVNSICSEVGNQADMQRHSLDLVLLKFSTGEYHPLAHHPLIHVHRSPSAQPCITIRIVGDNLALVVYDQDGSKLFIFDWKTGHKRLEHKSTEAAYYYSTPVFISPELLLVPNRNLCHLEVWHLLPSLPNSNSPVQILSLQIPAVSDNYFINRIDCDGEPSLSLHSMSYFPPRPFFPSLEDSIIVVNLMLCSHFLPEVQSVYKLIMHRRALLDMILKRTLPSLLEEQEGLPTWLTSEVTVHKVADPDDGSVRLAAQSELVSTMPHPGSYPTLATSATSPTLHISADSGSSSTPSGSASPRSRHDILQVQWADWGPPISRWFHVNGTKWWIHQSTGQRYVFLDPDPRDESKFMIGVADFNLYNVRRNADMMAQLRGEGEDNGDNGEGKEENDDELEILDHQGEFSEEVYMGLKCVVYHTPGEYDFDGVLMDGERVLGLKIDDEFRVESIKVLYFG</sequence>
<proteinExistence type="predicted"/>
<feature type="compositionally biased region" description="Low complexity" evidence="1">
    <location>
        <begin position="372"/>
        <end position="387"/>
    </location>
</feature>
<dbReference type="InParanoid" id="A0A0C2SG78"/>
<dbReference type="OrthoDB" id="3149552at2759"/>
<protein>
    <submittedName>
        <fullName evidence="2">Uncharacterized protein</fullName>
    </submittedName>
</protein>
<accession>A0A0C2SG78</accession>